<feature type="transmembrane region" description="Helical" evidence="2">
    <location>
        <begin position="73"/>
        <end position="92"/>
    </location>
</feature>
<accession>A0A7W8E438</accession>
<feature type="transmembrane region" description="Helical" evidence="2">
    <location>
        <begin position="137"/>
        <end position="159"/>
    </location>
</feature>
<keyword evidence="2" id="KW-0812">Transmembrane</keyword>
<proteinExistence type="predicted"/>
<evidence type="ECO:0000256" key="1">
    <source>
        <dbReference type="SAM" id="MobiDB-lite"/>
    </source>
</evidence>
<evidence type="ECO:0008006" key="5">
    <source>
        <dbReference type="Google" id="ProtNLM"/>
    </source>
</evidence>
<name>A0A7W8E438_9BACT</name>
<feature type="region of interest" description="Disordered" evidence="1">
    <location>
        <begin position="43"/>
        <end position="66"/>
    </location>
</feature>
<gene>
    <name evidence="3" type="ORF">HDF16_003337</name>
</gene>
<organism evidence="3 4">
    <name type="scientific">Granulicella aggregans</name>
    <dbReference type="NCBI Taxonomy" id="474949"/>
    <lineage>
        <taxon>Bacteria</taxon>
        <taxon>Pseudomonadati</taxon>
        <taxon>Acidobacteriota</taxon>
        <taxon>Terriglobia</taxon>
        <taxon>Terriglobales</taxon>
        <taxon>Acidobacteriaceae</taxon>
        <taxon>Granulicella</taxon>
    </lineage>
</organism>
<reference evidence="3 4" key="1">
    <citation type="submission" date="2020-08" db="EMBL/GenBank/DDBJ databases">
        <title>Genomic Encyclopedia of Type Strains, Phase IV (KMG-V): Genome sequencing to study the core and pangenomes of soil and plant-associated prokaryotes.</title>
        <authorList>
            <person name="Whitman W."/>
        </authorList>
    </citation>
    <scope>NUCLEOTIDE SEQUENCE [LARGE SCALE GENOMIC DNA]</scope>
    <source>
        <strain evidence="3 4">M8UP14</strain>
    </source>
</reference>
<feature type="compositionally biased region" description="Polar residues" evidence="1">
    <location>
        <begin position="43"/>
        <end position="60"/>
    </location>
</feature>
<keyword evidence="2" id="KW-1133">Transmembrane helix</keyword>
<comment type="caution">
    <text evidence="3">The sequence shown here is derived from an EMBL/GenBank/DDBJ whole genome shotgun (WGS) entry which is preliminary data.</text>
</comment>
<dbReference type="Proteomes" id="UP000540989">
    <property type="component" value="Unassembled WGS sequence"/>
</dbReference>
<evidence type="ECO:0000313" key="4">
    <source>
        <dbReference type="Proteomes" id="UP000540989"/>
    </source>
</evidence>
<dbReference type="RefSeq" id="WP_184218501.1">
    <property type="nucleotide sequence ID" value="NZ_JACHIP010000004.1"/>
</dbReference>
<dbReference type="AlphaFoldDB" id="A0A7W8E438"/>
<feature type="transmembrane region" description="Helical" evidence="2">
    <location>
        <begin position="208"/>
        <end position="231"/>
    </location>
</feature>
<evidence type="ECO:0000313" key="3">
    <source>
        <dbReference type="EMBL" id="MBB5058623.1"/>
    </source>
</evidence>
<dbReference type="EMBL" id="JACHIP010000004">
    <property type="protein sequence ID" value="MBB5058623.1"/>
    <property type="molecule type" value="Genomic_DNA"/>
</dbReference>
<evidence type="ECO:0000256" key="2">
    <source>
        <dbReference type="SAM" id="Phobius"/>
    </source>
</evidence>
<keyword evidence="4" id="KW-1185">Reference proteome</keyword>
<feature type="transmembrane region" description="Helical" evidence="2">
    <location>
        <begin position="98"/>
        <end position="117"/>
    </location>
</feature>
<protein>
    <recommendedName>
        <fullName evidence="5">DUF4199 domain-containing protein</fullName>
    </recommendedName>
</protein>
<sequence>MRETCHRCGGDLPDFEAAGDMRSPFCPHCGAPQLLLSDYSEPLSTGLESTDASGAPSTGTLPPPRPNRIDWPMALRGAIFVSLVAAALSLLAAGLPNFTVIGSVWVVSASLTTLALYQRRRPLAAMNAGVGARIGLLVGIMLVSILAVTLSAGLCIARFKLGAMADFDAKMALGMKAQVDQFAATGSIPAEKLAFFNSPQFRTGCMLFSFWVILFAVLLISVFGGAVGGLLRTRRISRKA</sequence>
<keyword evidence="2" id="KW-0472">Membrane</keyword>